<dbReference type="SFLD" id="SFLDG00358">
    <property type="entry name" value="Main_(cytGST)"/>
    <property type="match status" value="1"/>
</dbReference>
<dbReference type="CDD" id="cd03196">
    <property type="entry name" value="GST_C_5"/>
    <property type="match status" value="1"/>
</dbReference>
<accession>A0A553JG59</accession>
<dbReference type="PANTHER" id="PTHR43968:SF6">
    <property type="entry name" value="GLUTATHIONE S-TRANSFERASE OMEGA"/>
    <property type="match status" value="1"/>
</dbReference>
<reference evidence="4" key="1">
    <citation type="submission" date="2019-07" db="EMBL/GenBank/DDBJ databases">
        <title>Shewanella sp. YLB-08 draft genomic sequence.</title>
        <authorList>
            <person name="Yu L."/>
        </authorList>
    </citation>
    <scope>NUCLEOTIDE SEQUENCE [LARGE SCALE GENOMIC DNA]</scope>
    <source>
        <strain evidence="4">JCM 20706</strain>
    </source>
</reference>
<evidence type="ECO:0000259" key="1">
    <source>
        <dbReference type="PROSITE" id="PS50404"/>
    </source>
</evidence>
<dbReference type="GO" id="GO:0016740">
    <property type="term" value="F:transferase activity"/>
    <property type="evidence" value="ECO:0007669"/>
    <property type="project" value="UniProtKB-KW"/>
</dbReference>
<sequence length="220" mass="25513">MPLPILYSLQHCPYAMRARMAILLAEQSVMLRAIVMKEKPEAMLQISPKGTVPVLIIEDGDTTEVIDESLDIMLWALNKNDPQSLLYPQSPEILAQILELIQYNDKVFKPLLEQYKSAKRYHKDSEIHDRTQCEAFIAQLEVKLNQHTFIMGDTLSLADYALIPFVRQFAKVDRQWYLQAPYPKLQSWLKAHLDSPLFSKAMAKYPLWLESHESFLFGEM</sequence>
<dbReference type="PROSITE" id="PS50404">
    <property type="entry name" value="GST_NTER"/>
    <property type="match status" value="1"/>
</dbReference>
<dbReference type="PROSITE" id="PS50405">
    <property type="entry name" value="GST_CTER"/>
    <property type="match status" value="1"/>
</dbReference>
<gene>
    <name evidence="3" type="ORF">FN961_23880</name>
</gene>
<dbReference type="OrthoDB" id="9813092at2"/>
<dbReference type="InterPro" id="IPR010987">
    <property type="entry name" value="Glutathione-S-Trfase_C-like"/>
</dbReference>
<proteinExistence type="predicted"/>
<dbReference type="InterPro" id="IPR040079">
    <property type="entry name" value="Glutathione_S-Trfase"/>
</dbReference>
<dbReference type="Gene3D" id="3.40.30.10">
    <property type="entry name" value="Glutaredoxin"/>
    <property type="match status" value="1"/>
</dbReference>
<dbReference type="InterPro" id="IPR036282">
    <property type="entry name" value="Glutathione-S-Trfase_C_sf"/>
</dbReference>
<evidence type="ECO:0000313" key="3">
    <source>
        <dbReference type="EMBL" id="TRY11445.1"/>
    </source>
</evidence>
<dbReference type="Pfam" id="PF13410">
    <property type="entry name" value="GST_C_2"/>
    <property type="match status" value="1"/>
</dbReference>
<dbReference type="InterPro" id="IPR004045">
    <property type="entry name" value="Glutathione_S-Trfase_N"/>
</dbReference>
<dbReference type="PANTHER" id="PTHR43968">
    <property type="match status" value="1"/>
</dbReference>
<dbReference type="InterPro" id="IPR036249">
    <property type="entry name" value="Thioredoxin-like_sf"/>
</dbReference>
<dbReference type="Pfam" id="PF13417">
    <property type="entry name" value="GST_N_3"/>
    <property type="match status" value="1"/>
</dbReference>
<dbReference type="GO" id="GO:0005737">
    <property type="term" value="C:cytoplasm"/>
    <property type="evidence" value="ECO:0007669"/>
    <property type="project" value="TreeGrafter"/>
</dbReference>
<feature type="domain" description="GST N-terminal" evidence="1">
    <location>
        <begin position="2"/>
        <end position="84"/>
    </location>
</feature>
<dbReference type="SUPFAM" id="SSF47616">
    <property type="entry name" value="GST C-terminal domain-like"/>
    <property type="match status" value="1"/>
</dbReference>
<dbReference type="AlphaFoldDB" id="A0A553JG59"/>
<name>A0A553JG59_SHEHA</name>
<dbReference type="RefSeq" id="WP_144042654.1">
    <property type="nucleotide sequence ID" value="NZ_BMPL01000052.1"/>
</dbReference>
<protein>
    <submittedName>
        <fullName evidence="3">Glutathione S-transferase</fullName>
    </submittedName>
</protein>
<keyword evidence="3" id="KW-0808">Transferase</keyword>
<dbReference type="Proteomes" id="UP000318126">
    <property type="component" value="Unassembled WGS sequence"/>
</dbReference>
<dbReference type="Gene3D" id="1.20.1050.10">
    <property type="match status" value="1"/>
</dbReference>
<evidence type="ECO:0000259" key="2">
    <source>
        <dbReference type="PROSITE" id="PS50405"/>
    </source>
</evidence>
<dbReference type="EMBL" id="VKGK01000047">
    <property type="protein sequence ID" value="TRY11445.1"/>
    <property type="molecule type" value="Genomic_DNA"/>
</dbReference>
<dbReference type="InterPro" id="IPR050983">
    <property type="entry name" value="GST_Omega/HSP26"/>
</dbReference>
<evidence type="ECO:0000313" key="4">
    <source>
        <dbReference type="Proteomes" id="UP000318126"/>
    </source>
</evidence>
<comment type="caution">
    <text evidence="3">The sequence shown here is derived from an EMBL/GenBank/DDBJ whole genome shotgun (WGS) entry which is preliminary data.</text>
</comment>
<dbReference type="SUPFAM" id="SSF52833">
    <property type="entry name" value="Thioredoxin-like"/>
    <property type="match status" value="1"/>
</dbReference>
<feature type="domain" description="GST C-terminal" evidence="2">
    <location>
        <begin position="90"/>
        <end position="220"/>
    </location>
</feature>
<keyword evidence="4" id="KW-1185">Reference proteome</keyword>
<dbReference type="SFLD" id="SFLDS00019">
    <property type="entry name" value="Glutathione_Transferase_(cytos"/>
    <property type="match status" value="1"/>
</dbReference>
<organism evidence="3 4">
    <name type="scientific">Shewanella hanedai</name>
    <name type="common">Alteromonas hanedai</name>
    <dbReference type="NCBI Taxonomy" id="25"/>
    <lineage>
        <taxon>Bacteria</taxon>
        <taxon>Pseudomonadati</taxon>
        <taxon>Pseudomonadota</taxon>
        <taxon>Gammaproteobacteria</taxon>
        <taxon>Alteromonadales</taxon>
        <taxon>Shewanellaceae</taxon>
        <taxon>Shewanella</taxon>
    </lineage>
</organism>